<keyword evidence="4 6" id="KW-1133">Transmembrane helix</keyword>
<dbReference type="FunFam" id="1.20.1250.20:FF:000013">
    <property type="entry name" value="MFS general substrate transporter"/>
    <property type="match status" value="1"/>
</dbReference>
<dbReference type="Proteomes" id="UP000288859">
    <property type="component" value="Unassembled WGS sequence"/>
</dbReference>
<evidence type="ECO:0000256" key="2">
    <source>
        <dbReference type="ARBA" id="ARBA00022448"/>
    </source>
</evidence>
<dbReference type="PANTHER" id="PTHR43791">
    <property type="entry name" value="PERMEASE-RELATED"/>
    <property type="match status" value="1"/>
</dbReference>
<protein>
    <recommendedName>
        <fullName evidence="7">Major facilitator superfamily (MFS) profile domain-containing protein</fullName>
    </recommendedName>
</protein>
<feature type="transmembrane region" description="Helical" evidence="6">
    <location>
        <begin position="316"/>
        <end position="337"/>
    </location>
</feature>
<gene>
    <name evidence="8" type="ORF">B0A52_01265</name>
</gene>
<dbReference type="AlphaFoldDB" id="A0A438NGY7"/>
<evidence type="ECO:0000313" key="9">
    <source>
        <dbReference type="Proteomes" id="UP000288859"/>
    </source>
</evidence>
<evidence type="ECO:0000256" key="1">
    <source>
        <dbReference type="ARBA" id="ARBA00004141"/>
    </source>
</evidence>
<evidence type="ECO:0000256" key="6">
    <source>
        <dbReference type="SAM" id="Phobius"/>
    </source>
</evidence>
<evidence type="ECO:0000256" key="3">
    <source>
        <dbReference type="ARBA" id="ARBA00022692"/>
    </source>
</evidence>
<evidence type="ECO:0000259" key="7">
    <source>
        <dbReference type="PROSITE" id="PS50850"/>
    </source>
</evidence>
<feature type="transmembrane region" description="Helical" evidence="6">
    <location>
        <begin position="119"/>
        <end position="138"/>
    </location>
</feature>
<feature type="transmembrane region" description="Helical" evidence="6">
    <location>
        <begin position="406"/>
        <end position="428"/>
    </location>
</feature>
<evidence type="ECO:0000313" key="8">
    <source>
        <dbReference type="EMBL" id="RVX74988.1"/>
    </source>
</evidence>
<dbReference type="InterPro" id="IPR036259">
    <property type="entry name" value="MFS_trans_sf"/>
</dbReference>
<reference evidence="8 9" key="1">
    <citation type="submission" date="2017-03" db="EMBL/GenBank/DDBJ databases">
        <title>Genomes of endolithic fungi from Antarctica.</title>
        <authorList>
            <person name="Coleine C."/>
            <person name="Masonjones S."/>
            <person name="Stajich J.E."/>
        </authorList>
    </citation>
    <scope>NUCLEOTIDE SEQUENCE [LARGE SCALE GENOMIC DNA]</scope>
    <source>
        <strain evidence="8 9">CCFEE 6314</strain>
    </source>
</reference>
<feature type="transmembrane region" description="Helical" evidence="6">
    <location>
        <begin position="440"/>
        <end position="460"/>
    </location>
</feature>
<dbReference type="PANTHER" id="PTHR43791:SF12">
    <property type="entry name" value="MAJOR FACILITATOR SUPERFAMILY (MFS) PROFILE DOMAIN-CONTAINING PROTEIN"/>
    <property type="match status" value="1"/>
</dbReference>
<dbReference type="GO" id="GO:0016020">
    <property type="term" value="C:membrane"/>
    <property type="evidence" value="ECO:0007669"/>
    <property type="project" value="UniProtKB-SubCell"/>
</dbReference>
<keyword evidence="5 6" id="KW-0472">Membrane</keyword>
<feature type="transmembrane region" description="Helical" evidence="6">
    <location>
        <begin position="150"/>
        <end position="171"/>
    </location>
</feature>
<evidence type="ECO:0000256" key="4">
    <source>
        <dbReference type="ARBA" id="ARBA00022989"/>
    </source>
</evidence>
<feature type="transmembrane region" description="Helical" evidence="6">
    <location>
        <begin position="349"/>
        <end position="367"/>
    </location>
</feature>
<organism evidence="8 9">
    <name type="scientific">Exophiala mesophila</name>
    <name type="common">Black yeast-like fungus</name>
    <dbReference type="NCBI Taxonomy" id="212818"/>
    <lineage>
        <taxon>Eukaryota</taxon>
        <taxon>Fungi</taxon>
        <taxon>Dikarya</taxon>
        <taxon>Ascomycota</taxon>
        <taxon>Pezizomycotina</taxon>
        <taxon>Eurotiomycetes</taxon>
        <taxon>Chaetothyriomycetidae</taxon>
        <taxon>Chaetothyriales</taxon>
        <taxon>Herpotrichiellaceae</taxon>
        <taxon>Exophiala</taxon>
    </lineage>
</organism>
<dbReference type="GO" id="GO:0022857">
    <property type="term" value="F:transmembrane transporter activity"/>
    <property type="evidence" value="ECO:0007669"/>
    <property type="project" value="InterPro"/>
</dbReference>
<evidence type="ECO:0000256" key="5">
    <source>
        <dbReference type="ARBA" id="ARBA00023136"/>
    </source>
</evidence>
<dbReference type="PROSITE" id="PS50850">
    <property type="entry name" value="MFS"/>
    <property type="match status" value="1"/>
</dbReference>
<dbReference type="InterPro" id="IPR020846">
    <property type="entry name" value="MFS_dom"/>
</dbReference>
<dbReference type="EMBL" id="NAJM01000003">
    <property type="protein sequence ID" value="RVX74988.1"/>
    <property type="molecule type" value="Genomic_DNA"/>
</dbReference>
<comment type="subcellular location">
    <subcellularLocation>
        <location evidence="1">Membrane</location>
        <topology evidence="1">Multi-pass membrane protein</topology>
    </subcellularLocation>
</comment>
<dbReference type="FunFam" id="1.20.1250.20:FF:000057">
    <property type="entry name" value="MFS general substrate transporter"/>
    <property type="match status" value="1"/>
</dbReference>
<sequence length="480" mass="53441">MSSRDEKAIETAHSETYAEELKVEQVQPTLDYAGSHAKVDPAEIKLVRKLDLFILPIAWTMYWFNFLDRNAITIARLDGIEKELNLKGVEYQTCISILFVGYILGQIPANMLITRLRPSLFLAGWMAAWAVVCTLTAVTHNYTGLLLTRFFLGVAEAPFWPGLLYLLNIFYTRKEVAVRVAILFSANIAGTAFAGLIAIGVFKLEGRAGLSGWRWLFIIQGVISFGLAIVGAFLLPDEPLNTRWLTLEERELAHRRIAAETVHLQEGTTTWKGLIDACKDYKLWLFIIQGHVSMASTNFKNFFPTIVSTLGYNRTITLALTCPPYLVAGVVSVIWAWNSGRMNERTWHIISAKAVSIVGFVLAAATLNTAARYVAICIFCSGIYAQAGIGPGWVGATFGQTKEKRAVALAMFNTINTIAPIYTSYLWIESDAPRYAIPMGASAAFSLVTIAISYIIRWVLIRENRKIKQSNSEATLFYAY</sequence>
<feature type="domain" description="Major facilitator superfamily (MFS) profile" evidence="7">
    <location>
        <begin position="54"/>
        <end position="480"/>
    </location>
</feature>
<dbReference type="VEuPathDB" id="FungiDB:PV10_05207"/>
<name>A0A438NGY7_EXOME</name>
<feature type="transmembrane region" description="Helical" evidence="6">
    <location>
        <begin position="214"/>
        <end position="235"/>
    </location>
</feature>
<comment type="caution">
    <text evidence="8">The sequence shown here is derived from an EMBL/GenBank/DDBJ whole genome shotgun (WGS) entry which is preliminary data.</text>
</comment>
<accession>A0A438NGY7</accession>
<dbReference type="Pfam" id="PF07690">
    <property type="entry name" value="MFS_1"/>
    <property type="match status" value="1"/>
</dbReference>
<feature type="transmembrane region" description="Helical" evidence="6">
    <location>
        <begin position="373"/>
        <end position="394"/>
    </location>
</feature>
<keyword evidence="2" id="KW-0813">Transport</keyword>
<feature type="transmembrane region" description="Helical" evidence="6">
    <location>
        <begin position="177"/>
        <end position="202"/>
    </location>
</feature>
<dbReference type="InterPro" id="IPR011701">
    <property type="entry name" value="MFS"/>
</dbReference>
<keyword evidence="3 6" id="KW-0812">Transmembrane</keyword>
<dbReference type="SUPFAM" id="SSF103473">
    <property type="entry name" value="MFS general substrate transporter"/>
    <property type="match status" value="1"/>
</dbReference>
<dbReference type="Gene3D" id="1.20.1250.20">
    <property type="entry name" value="MFS general substrate transporter like domains"/>
    <property type="match status" value="2"/>
</dbReference>
<proteinExistence type="predicted"/>
<dbReference type="OrthoDB" id="2250022at2759"/>